<comment type="cofactor">
    <cofactor evidence="1">
        <name>Mg(2+)</name>
        <dbReference type="ChEBI" id="CHEBI:18420"/>
    </cofactor>
</comment>
<evidence type="ECO:0000256" key="8">
    <source>
        <dbReference type="ARBA" id="ARBA00022741"/>
    </source>
</evidence>
<dbReference type="PANTHER" id="PTHR32315:SF4">
    <property type="entry name" value="URACIL PHOSPHORIBOSYLTRANSFERASE, CHLOROPLASTIC"/>
    <property type="match status" value="1"/>
</dbReference>
<keyword evidence="9" id="KW-0342">GTP-binding</keyword>
<evidence type="ECO:0000256" key="3">
    <source>
        <dbReference type="ARBA" id="ARBA00009516"/>
    </source>
</evidence>
<feature type="domain" description="Phosphoribosyltransferase" evidence="10">
    <location>
        <begin position="169"/>
        <end position="247"/>
    </location>
</feature>
<keyword evidence="5" id="KW-0021">Allosteric enzyme</keyword>
<evidence type="ECO:0000313" key="11">
    <source>
        <dbReference type="EMBL" id="RSH86593.1"/>
    </source>
</evidence>
<dbReference type="SUPFAM" id="SSF53271">
    <property type="entry name" value="PRTase-like"/>
    <property type="match status" value="2"/>
</dbReference>
<keyword evidence="8" id="KW-0547">Nucleotide-binding</keyword>
<keyword evidence="6" id="KW-0328">Glycosyltransferase</keyword>
<dbReference type="EC" id="2.4.2.9" evidence="4"/>
<dbReference type="InterPro" id="IPR000836">
    <property type="entry name" value="PRTase_dom"/>
</dbReference>
<dbReference type="OrthoDB" id="10257085at2759"/>
<evidence type="ECO:0000256" key="1">
    <source>
        <dbReference type="ARBA" id="ARBA00001946"/>
    </source>
</evidence>
<evidence type="ECO:0000256" key="7">
    <source>
        <dbReference type="ARBA" id="ARBA00022679"/>
    </source>
</evidence>
<dbReference type="EMBL" id="RSCE01000002">
    <property type="protein sequence ID" value="RSH86593.1"/>
    <property type="molecule type" value="Genomic_DNA"/>
</dbReference>
<evidence type="ECO:0000256" key="5">
    <source>
        <dbReference type="ARBA" id="ARBA00022533"/>
    </source>
</evidence>
<organism evidence="11 12">
    <name type="scientific">Apiotrichum porosum</name>
    <dbReference type="NCBI Taxonomy" id="105984"/>
    <lineage>
        <taxon>Eukaryota</taxon>
        <taxon>Fungi</taxon>
        <taxon>Dikarya</taxon>
        <taxon>Basidiomycota</taxon>
        <taxon>Agaricomycotina</taxon>
        <taxon>Tremellomycetes</taxon>
        <taxon>Trichosporonales</taxon>
        <taxon>Trichosporonaceae</taxon>
        <taxon>Apiotrichum</taxon>
    </lineage>
</organism>
<dbReference type="RefSeq" id="XP_028479378.1">
    <property type="nucleotide sequence ID" value="XM_028620406.1"/>
</dbReference>
<evidence type="ECO:0000256" key="4">
    <source>
        <dbReference type="ARBA" id="ARBA00011894"/>
    </source>
</evidence>
<dbReference type="InterPro" id="IPR029057">
    <property type="entry name" value="PRTase-like"/>
</dbReference>
<dbReference type="PANTHER" id="PTHR32315">
    <property type="entry name" value="ADENINE PHOSPHORIBOSYLTRANSFERASE"/>
    <property type="match status" value="1"/>
</dbReference>
<comment type="pathway">
    <text evidence="2">Pyrimidine metabolism; UMP biosynthesis via salvage pathway; UMP from uracil: step 1/1.</text>
</comment>
<dbReference type="Pfam" id="PF14681">
    <property type="entry name" value="UPRTase"/>
    <property type="match status" value="2"/>
</dbReference>
<proteinExistence type="inferred from homology"/>
<sequence length="248" mass="26722">MVLHTSTHPLVATRLTELRLHDLSPKDFRQGIHALGSMILYEASASVPLTDVPDLHTPIASFTGKTVGARIGLSPIMRAGIGMTDSALELFPDATVLHLGLFRDKTTLQAIEYYSKLPRQVTADLVYVLDRECSLKPLMFELGLPQPSSTKHSALQLSHPRISIDTLPALIATGGTAVAALGMLTEWGLQPSQIKIVSILGSKAGVAHVQEEFPEVDIYIGAIDDLLTDKGYISPGLGDAGDRMYNTI</sequence>
<comment type="similarity">
    <text evidence="3">Belongs to the UPRTase family.</text>
</comment>
<name>A0A427Y672_9TREE</name>
<keyword evidence="12" id="KW-1185">Reference proteome</keyword>
<evidence type="ECO:0000256" key="6">
    <source>
        <dbReference type="ARBA" id="ARBA00022676"/>
    </source>
</evidence>
<evidence type="ECO:0000256" key="9">
    <source>
        <dbReference type="ARBA" id="ARBA00023134"/>
    </source>
</evidence>
<dbReference type="GO" id="GO:0005525">
    <property type="term" value="F:GTP binding"/>
    <property type="evidence" value="ECO:0007669"/>
    <property type="project" value="UniProtKB-KW"/>
</dbReference>
<feature type="domain" description="Phosphoribosyltransferase" evidence="10">
    <location>
        <begin position="6"/>
        <end position="130"/>
    </location>
</feature>
<reference evidence="11 12" key="1">
    <citation type="submission" date="2018-11" db="EMBL/GenBank/DDBJ databases">
        <title>Genome sequence of Apiotrichum porosum DSM 27194.</title>
        <authorList>
            <person name="Aliyu H."/>
            <person name="Gorte O."/>
            <person name="Ochsenreither K."/>
        </authorList>
    </citation>
    <scope>NUCLEOTIDE SEQUENCE [LARGE SCALE GENOMIC DNA]</scope>
    <source>
        <strain evidence="11 12">DSM 27194</strain>
    </source>
</reference>
<dbReference type="Proteomes" id="UP000279236">
    <property type="component" value="Unassembled WGS sequence"/>
</dbReference>
<evidence type="ECO:0000259" key="10">
    <source>
        <dbReference type="Pfam" id="PF14681"/>
    </source>
</evidence>
<keyword evidence="7" id="KW-0808">Transferase</keyword>
<dbReference type="Gene3D" id="3.40.50.2020">
    <property type="match status" value="2"/>
</dbReference>
<dbReference type="GO" id="GO:0004845">
    <property type="term" value="F:uracil phosphoribosyltransferase activity"/>
    <property type="evidence" value="ECO:0007669"/>
    <property type="project" value="UniProtKB-EC"/>
</dbReference>
<dbReference type="AlphaFoldDB" id="A0A427Y672"/>
<dbReference type="STRING" id="105984.A0A427Y672"/>
<dbReference type="CDD" id="cd06223">
    <property type="entry name" value="PRTases_typeI"/>
    <property type="match status" value="1"/>
</dbReference>
<dbReference type="InterPro" id="IPR050054">
    <property type="entry name" value="UPRTase/APRTase"/>
</dbReference>
<dbReference type="GeneID" id="39589405"/>
<protein>
    <recommendedName>
        <fullName evidence="4">uracil phosphoribosyltransferase</fullName>
        <ecNumber evidence="4">2.4.2.9</ecNumber>
    </recommendedName>
</protein>
<evidence type="ECO:0000256" key="2">
    <source>
        <dbReference type="ARBA" id="ARBA00005180"/>
    </source>
</evidence>
<accession>A0A427Y672</accession>
<gene>
    <name evidence="11" type="ORF">EHS24_004862</name>
</gene>
<evidence type="ECO:0000313" key="12">
    <source>
        <dbReference type="Proteomes" id="UP000279236"/>
    </source>
</evidence>
<comment type="caution">
    <text evidence="11">The sequence shown here is derived from an EMBL/GenBank/DDBJ whole genome shotgun (WGS) entry which is preliminary data.</text>
</comment>